<keyword evidence="1" id="KW-0812">Transmembrane</keyword>
<keyword evidence="1" id="KW-0472">Membrane</keyword>
<evidence type="ECO:0000256" key="1">
    <source>
        <dbReference type="SAM" id="Phobius"/>
    </source>
</evidence>
<evidence type="ECO:0000313" key="3">
    <source>
        <dbReference type="Proteomes" id="UP001354989"/>
    </source>
</evidence>
<organism evidence="2 3">
    <name type="scientific">Persicobacter psychrovividus</name>
    <dbReference type="NCBI Taxonomy" id="387638"/>
    <lineage>
        <taxon>Bacteria</taxon>
        <taxon>Pseudomonadati</taxon>
        <taxon>Bacteroidota</taxon>
        <taxon>Cytophagia</taxon>
        <taxon>Cytophagales</taxon>
        <taxon>Persicobacteraceae</taxon>
        <taxon>Persicobacter</taxon>
    </lineage>
</organism>
<sequence>MTPSTKPNNPKSFNNKVLGVFFAMLLSTGLIALSQIHIINSKSRIATIFPTQGLMQETALTPNFHLNFIGIFTDLVLRR</sequence>
<reference evidence="2 3" key="1">
    <citation type="submission" date="2021-12" db="EMBL/GenBank/DDBJ databases">
        <title>Genome sequencing of bacteria with rrn-lacking chromosome and rrn-plasmid.</title>
        <authorList>
            <person name="Anda M."/>
            <person name="Iwasaki W."/>
        </authorList>
    </citation>
    <scope>NUCLEOTIDE SEQUENCE [LARGE SCALE GENOMIC DNA]</scope>
    <source>
        <strain evidence="2 3">NBRC 101262</strain>
    </source>
</reference>
<feature type="transmembrane region" description="Helical" evidence="1">
    <location>
        <begin position="20"/>
        <end position="39"/>
    </location>
</feature>
<keyword evidence="1" id="KW-1133">Transmembrane helix</keyword>
<accession>A0ABN6L430</accession>
<dbReference type="EMBL" id="AP025292">
    <property type="protein sequence ID" value="BDC97842.1"/>
    <property type="molecule type" value="Genomic_DNA"/>
</dbReference>
<name>A0ABN6L430_9BACT</name>
<evidence type="ECO:0000313" key="2">
    <source>
        <dbReference type="EMBL" id="BDC97842.1"/>
    </source>
</evidence>
<proteinExistence type="predicted"/>
<gene>
    <name evidence="2" type="ORF">PEPS_01230</name>
</gene>
<protein>
    <submittedName>
        <fullName evidence="2">Uncharacterized protein</fullName>
    </submittedName>
</protein>
<keyword evidence="3" id="KW-1185">Reference proteome</keyword>
<dbReference type="Proteomes" id="UP001354989">
    <property type="component" value="Chromosome"/>
</dbReference>